<feature type="compositionally biased region" description="Basic and acidic residues" evidence="1">
    <location>
        <begin position="18"/>
        <end position="32"/>
    </location>
</feature>
<organism evidence="2 3">
    <name type="scientific">Diplocarpon rosae</name>
    <dbReference type="NCBI Taxonomy" id="946125"/>
    <lineage>
        <taxon>Eukaryota</taxon>
        <taxon>Fungi</taxon>
        <taxon>Dikarya</taxon>
        <taxon>Ascomycota</taxon>
        <taxon>Pezizomycotina</taxon>
        <taxon>Leotiomycetes</taxon>
        <taxon>Helotiales</taxon>
        <taxon>Drepanopezizaceae</taxon>
        <taxon>Diplocarpon</taxon>
    </lineage>
</organism>
<gene>
    <name evidence="2" type="ORF">QTJ16_000777</name>
</gene>
<proteinExistence type="predicted"/>
<feature type="region of interest" description="Disordered" evidence="1">
    <location>
        <begin position="1"/>
        <end position="32"/>
    </location>
</feature>
<evidence type="ECO:0000256" key="1">
    <source>
        <dbReference type="SAM" id="MobiDB-lite"/>
    </source>
</evidence>
<accession>A0AAD9WFN0</accession>
<protein>
    <submittedName>
        <fullName evidence="2">Uncharacterized protein</fullName>
    </submittedName>
</protein>
<evidence type="ECO:0000313" key="3">
    <source>
        <dbReference type="Proteomes" id="UP001285354"/>
    </source>
</evidence>
<evidence type="ECO:0000313" key="2">
    <source>
        <dbReference type="EMBL" id="KAK2629957.1"/>
    </source>
</evidence>
<keyword evidence="3" id="KW-1185">Reference proteome</keyword>
<dbReference type="Proteomes" id="UP001285354">
    <property type="component" value="Unassembled WGS sequence"/>
</dbReference>
<reference evidence="2" key="1">
    <citation type="submission" date="2023-06" db="EMBL/GenBank/DDBJ databases">
        <title>Draft genome of Marssonina rosae.</title>
        <authorList>
            <person name="Cheng Q."/>
        </authorList>
    </citation>
    <scope>NUCLEOTIDE SEQUENCE</scope>
    <source>
        <strain evidence="2">R4</strain>
    </source>
</reference>
<dbReference type="EMBL" id="JAUBYV010000001">
    <property type="protein sequence ID" value="KAK2629957.1"/>
    <property type="molecule type" value="Genomic_DNA"/>
</dbReference>
<name>A0AAD9WFN0_9HELO</name>
<sequence length="65" mass="7479">MVRTETVRGRGGEGSSSMRRERGQLDEMREFDAGNFPERMSLEKSFIDASLMKDVHEKASEAWKQ</sequence>
<comment type="caution">
    <text evidence="2">The sequence shown here is derived from an EMBL/GenBank/DDBJ whole genome shotgun (WGS) entry which is preliminary data.</text>
</comment>
<dbReference type="AlphaFoldDB" id="A0AAD9WFN0"/>
<feature type="compositionally biased region" description="Basic and acidic residues" evidence="1">
    <location>
        <begin position="1"/>
        <end position="11"/>
    </location>
</feature>